<keyword evidence="1" id="KW-1133">Transmembrane helix</keyword>
<dbReference type="PANTHER" id="PTHR33122">
    <property type="entry name" value="LIPID BINDING PROTEIN-RELATED"/>
    <property type="match status" value="1"/>
</dbReference>
<reference evidence="4 5" key="1">
    <citation type="submission" date="2023-12" db="EMBL/GenBank/DDBJ databases">
        <title>A high-quality genome assembly for Dillenia turbinata (Dilleniales).</title>
        <authorList>
            <person name="Chanderbali A."/>
        </authorList>
    </citation>
    <scope>NUCLEOTIDE SEQUENCE [LARGE SCALE GENOMIC DNA]</scope>
    <source>
        <strain evidence="4">LSX21</strain>
        <tissue evidence="4">Leaf</tissue>
    </source>
</reference>
<name>A0AAN8W271_9MAGN</name>
<keyword evidence="2" id="KW-0732">Signal</keyword>
<dbReference type="InterPro" id="IPR036312">
    <property type="entry name" value="Bifun_inhib/LTP/seed_sf"/>
</dbReference>
<protein>
    <submittedName>
        <fullName evidence="4">Bifunctional inhibitor/plant lipid transfer protein/seed storage helical domain</fullName>
    </submittedName>
</protein>
<dbReference type="SUPFAM" id="SSF47699">
    <property type="entry name" value="Bifunctional inhibitor/lipid-transfer protein/seed storage 2S albumin"/>
    <property type="match status" value="1"/>
</dbReference>
<dbReference type="InterPro" id="IPR016140">
    <property type="entry name" value="Bifunc_inhib/LTP/seed_store"/>
</dbReference>
<dbReference type="GO" id="GO:0005504">
    <property type="term" value="F:fatty acid binding"/>
    <property type="evidence" value="ECO:0007669"/>
    <property type="project" value="InterPro"/>
</dbReference>
<evidence type="ECO:0000256" key="2">
    <source>
        <dbReference type="SAM" id="SignalP"/>
    </source>
</evidence>
<dbReference type="Pfam" id="PF14368">
    <property type="entry name" value="LTP_2"/>
    <property type="match status" value="1"/>
</dbReference>
<dbReference type="InterPro" id="IPR039265">
    <property type="entry name" value="DIR1-like"/>
</dbReference>
<comment type="caution">
    <text evidence="4">The sequence shown here is derived from an EMBL/GenBank/DDBJ whole genome shotgun (WGS) entry which is preliminary data.</text>
</comment>
<feature type="transmembrane region" description="Helical" evidence="1">
    <location>
        <begin position="91"/>
        <end position="114"/>
    </location>
</feature>
<organism evidence="4 5">
    <name type="scientific">Dillenia turbinata</name>
    <dbReference type="NCBI Taxonomy" id="194707"/>
    <lineage>
        <taxon>Eukaryota</taxon>
        <taxon>Viridiplantae</taxon>
        <taxon>Streptophyta</taxon>
        <taxon>Embryophyta</taxon>
        <taxon>Tracheophyta</taxon>
        <taxon>Spermatophyta</taxon>
        <taxon>Magnoliopsida</taxon>
        <taxon>eudicotyledons</taxon>
        <taxon>Gunneridae</taxon>
        <taxon>Pentapetalae</taxon>
        <taxon>Dilleniales</taxon>
        <taxon>Dilleniaceae</taxon>
        <taxon>Dillenia</taxon>
    </lineage>
</organism>
<feature type="chain" id="PRO_5043000664" evidence="2">
    <location>
        <begin position="21"/>
        <end position="124"/>
    </location>
</feature>
<feature type="signal peptide" evidence="2">
    <location>
        <begin position="1"/>
        <end position="20"/>
    </location>
</feature>
<dbReference type="Gene3D" id="1.10.110.10">
    <property type="entry name" value="Plant lipid-transfer and hydrophobic proteins"/>
    <property type="match status" value="1"/>
</dbReference>
<evidence type="ECO:0000313" key="5">
    <source>
        <dbReference type="Proteomes" id="UP001370490"/>
    </source>
</evidence>
<dbReference type="AlphaFoldDB" id="A0AAN8W271"/>
<dbReference type="PANTHER" id="PTHR33122:SF63">
    <property type="entry name" value="BIFUNCTIONAL INHIBITOR_PLANT LIPID TRANSFER PROTEIN_SEED STORAGE HELICAL DOMAIN-CONTAINING PROTEIN"/>
    <property type="match status" value="1"/>
</dbReference>
<dbReference type="GO" id="GO:0009627">
    <property type="term" value="P:systemic acquired resistance"/>
    <property type="evidence" value="ECO:0007669"/>
    <property type="project" value="InterPro"/>
</dbReference>
<gene>
    <name evidence="4" type="ORF">RJ641_027321</name>
</gene>
<evidence type="ECO:0000313" key="4">
    <source>
        <dbReference type="EMBL" id="KAK6941944.1"/>
    </source>
</evidence>
<evidence type="ECO:0000259" key="3">
    <source>
        <dbReference type="Pfam" id="PF14368"/>
    </source>
</evidence>
<dbReference type="Proteomes" id="UP001370490">
    <property type="component" value="Unassembled WGS sequence"/>
</dbReference>
<keyword evidence="5" id="KW-1185">Reference proteome</keyword>
<feature type="domain" description="Bifunctional inhibitor/plant lipid transfer protein/seed storage helical" evidence="3">
    <location>
        <begin position="19"/>
        <end position="86"/>
    </location>
</feature>
<accession>A0AAN8W271</accession>
<proteinExistence type="predicted"/>
<sequence>MWSKVAIVMLLLVVIAGSEAQSICNMTGEGLMACKPSVTQPNPTPPTPACCASLSHADLKCFCSYRNSKLLPALGIDPNLAMKLPENKTELLVATLALAPVTSIVCVYSSFVVARVNSNLYTFV</sequence>
<keyword evidence="1" id="KW-0472">Membrane</keyword>
<keyword evidence="1" id="KW-0812">Transmembrane</keyword>
<dbReference type="EMBL" id="JBAMMX010000004">
    <property type="protein sequence ID" value="KAK6941944.1"/>
    <property type="molecule type" value="Genomic_DNA"/>
</dbReference>
<evidence type="ECO:0000256" key="1">
    <source>
        <dbReference type="SAM" id="Phobius"/>
    </source>
</evidence>